<dbReference type="Pfam" id="PF00753">
    <property type="entry name" value="Lactamase_B"/>
    <property type="match status" value="1"/>
</dbReference>
<dbReference type="InterPro" id="IPR001279">
    <property type="entry name" value="Metallo-B-lactamas"/>
</dbReference>
<dbReference type="SMART" id="SM00849">
    <property type="entry name" value="Lactamase_B"/>
    <property type="match status" value="1"/>
</dbReference>
<proteinExistence type="predicted"/>
<protein>
    <submittedName>
        <fullName evidence="2">Metallo-beta-lactamase superfamily protein</fullName>
    </submittedName>
</protein>
<evidence type="ECO:0000313" key="2">
    <source>
        <dbReference type="EMBL" id="SDE52205.1"/>
    </source>
</evidence>
<evidence type="ECO:0000259" key="1">
    <source>
        <dbReference type="SMART" id="SM00849"/>
    </source>
</evidence>
<sequence>MARLTALSGLGRKSAALFLLEIRGRRLLLDMGDGLETGERPDLSGAGRIDAVLLSHAHVDHAGGLDRLDEIGNPPVFASAETLRQLGRGEAHTLPDQGDAVVMGVPLRTGRAGHAPGGIWMRFDTEAGGVLYTGDFSTEAPLLTCDPFPPTATVLADASYGDREDGLRDQIAAIAGFARGGAVLPCPADGRGPDMVAALSAMGLDVAACAIVAAETRRLTGSAPRVVTATTARPGDVIVAAGPNAEHGLPAALCARQGFRFAFSGHVPRTSPAHAMIAEGRAVWMGWNVHPRLADLVTLADTTQALRVLPAFLDLATAPRLAAALGPSLCRDTTLEV</sequence>
<organism evidence="2 3">
    <name type="scientific">Salipiger thiooxidans</name>
    <dbReference type="NCBI Taxonomy" id="282683"/>
    <lineage>
        <taxon>Bacteria</taxon>
        <taxon>Pseudomonadati</taxon>
        <taxon>Pseudomonadota</taxon>
        <taxon>Alphaproteobacteria</taxon>
        <taxon>Rhodobacterales</taxon>
        <taxon>Roseobacteraceae</taxon>
        <taxon>Salipiger</taxon>
    </lineage>
</organism>
<name>A0A1G7DN17_9RHOB</name>
<dbReference type="OrthoDB" id="9803916at2"/>
<feature type="domain" description="Metallo-beta-lactamase" evidence="1">
    <location>
        <begin position="14"/>
        <end position="177"/>
    </location>
</feature>
<dbReference type="RefSeq" id="WP_089957571.1">
    <property type="nucleotide sequence ID" value="NZ_FNAV01000004.1"/>
</dbReference>
<evidence type="ECO:0000313" key="3">
    <source>
        <dbReference type="Proteomes" id="UP000198994"/>
    </source>
</evidence>
<reference evidence="3" key="1">
    <citation type="submission" date="2016-10" db="EMBL/GenBank/DDBJ databases">
        <authorList>
            <person name="Varghese N."/>
            <person name="Submissions S."/>
        </authorList>
    </citation>
    <scope>NUCLEOTIDE SEQUENCE [LARGE SCALE GENOMIC DNA]</scope>
    <source>
        <strain evidence="3">DSM 10146</strain>
    </source>
</reference>
<accession>A0A1G7DN17</accession>
<dbReference type="InterPro" id="IPR036866">
    <property type="entry name" value="RibonucZ/Hydroxyglut_hydro"/>
</dbReference>
<keyword evidence="3" id="KW-1185">Reference proteome</keyword>
<dbReference type="SUPFAM" id="SSF56281">
    <property type="entry name" value="Metallo-hydrolase/oxidoreductase"/>
    <property type="match status" value="1"/>
</dbReference>
<dbReference type="EMBL" id="FNAV01000004">
    <property type="protein sequence ID" value="SDE52205.1"/>
    <property type="molecule type" value="Genomic_DNA"/>
</dbReference>
<dbReference type="Proteomes" id="UP000198994">
    <property type="component" value="Unassembled WGS sequence"/>
</dbReference>
<dbReference type="AlphaFoldDB" id="A0A1G7DN17"/>
<gene>
    <name evidence="2" type="ORF">SAMN04488105_104289</name>
</gene>
<dbReference type="Gene3D" id="3.60.15.10">
    <property type="entry name" value="Ribonuclease Z/Hydroxyacylglutathione hydrolase-like"/>
    <property type="match status" value="1"/>
</dbReference>
<dbReference type="STRING" id="282683.SAMN04488105_104289"/>